<dbReference type="InterPro" id="IPR006674">
    <property type="entry name" value="HD_domain"/>
</dbReference>
<keyword evidence="7" id="KW-0378">Hydrolase</keyword>
<dbReference type="GO" id="GO:0002953">
    <property type="term" value="F:5'-deoxynucleotidase activity"/>
    <property type="evidence" value="ECO:0007669"/>
    <property type="project" value="UniProtKB-EC"/>
</dbReference>
<dbReference type="CDD" id="cd00077">
    <property type="entry name" value="HDc"/>
    <property type="match status" value="1"/>
</dbReference>
<dbReference type="Pfam" id="PF13023">
    <property type="entry name" value="HD_3"/>
    <property type="match status" value="1"/>
</dbReference>
<dbReference type="GO" id="GO:0005737">
    <property type="term" value="C:cytoplasm"/>
    <property type="evidence" value="ECO:0007669"/>
    <property type="project" value="TreeGrafter"/>
</dbReference>
<keyword evidence="6" id="KW-0479">Metal-binding</keyword>
<organism evidence="9 10">
    <name type="scientific">Candidatus Curtissbacteria bacterium RIFCSPHIGHO2_02_FULL_40_16b</name>
    <dbReference type="NCBI Taxonomy" id="1797714"/>
    <lineage>
        <taxon>Bacteria</taxon>
        <taxon>Candidatus Curtissiibacteriota</taxon>
    </lineage>
</organism>
<evidence type="ECO:0000256" key="7">
    <source>
        <dbReference type="ARBA" id="ARBA00022801"/>
    </source>
</evidence>
<evidence type="ECO:0000313" key="10">
    <source>
        <dbReference type="Proteomes" id="UP000177369"/>
    </source>
</evidence>
<proteinExistence type="predicted"/>
<comment type="catalytic activity">
    <reaction evidence="1">
        <text>a 2'-deoxyribonucleoside 5'-phosphate + H2O = a 2'-deoxyribonucleoside + phosphate</text>
        <dbReference type="Rhea" id="RHEA:36167"/>
        <dbReference type="ChEBI" id="CHEBI:15377"/>
        <dbReference type="ChEBI" id="CHEBI:18274"/>
        <dbReference type="ChEBI" id="CHEBI:43474"/>
        <dbReference type="ChEBI" id="CHEBI:65317"/>
        <dbReference type="EC" id="3.1.3.89"/>
    </reaction>
</comment>
<dbReference type="SUPFAM" id="SSF109604">
    <property type="entry name" value="HD-domain/PDEase-like"/>
    <property type="match status" value="1"/>
</dbReference>
<dbReference type="EC" id="3.1.3.89" evidence="5"/>
<comment type="cofactor">
    <cofactor evidence="3">
        <name>Co(2+)</name>
        <dbReference type="ChEBI" id="CHEBI:48828"/>
    </cofactor>
</comment>
<dbReference type="AlphaFoldDB" id="A0A1F5G6Z5"/>
<comment type="caution">
    <text evidence="9">The sequence shown here is derived from an EMBL/GenBank/DDBJ whole genome shotgun (WGS) entry which is preliminary data.</text>
</comment>
<reference evidence="9 10" key="1">
    <citation type="journal article" date="2016" name="Nat. Commun.">
        <title>Thousands of microbial genomes shed light on interconnected biogeochemical processes in an aquifer system.</title>
        <authorList>
            <person name="Anantharaman K."/>
            <person name="Brown C.T."/>
            <person name="Hug L.A."/>
            <person name="Sharon I."/>
            <person name="Castelle C.J."/>
            <person name="Probst A.J."/>
            <person name="Thomas B.C."/>
            <person name="Singh A."/>
            <person name="Wilkins M.J."/>
            <person name="Karaoz U."/>
            <person name="Brodie E.L."/>
            <person name="Williams K.H."/>
            <person name="Hubbard S.S."/>
            <person name="Banfield J.F."/>
        </authorList>
    </citation>
    <scope>NUCLEOTIDE SEQUENCE [LARGE SCALE GENOMIC DNA]</scope>
</reference>
<evidence type="ECO:0000256" key="3">
    <source>
        <dbReference type="ARBA" id="ARBA00001941"/>
    </source>
</evidence>
<dbReference type="Gene3D" id="1.10.3210.10">
    <property type="entry name" value="Hypothetical protein af1432"/>
    <property type="match status" value="1"/>
</dbReference>
<gene>
    <name evidence="9" type="ORF">A3D04_02135</name>
</gene>
<protein>
    <recommendedName>
        <fullName evidence="5">5'-deoxynucleotidase</fullName>
        <ecNumber evidence="5">3.1.3.89</ecNumber>
    </recommendedName>
</protein>
<dbReference type="PANTHER" id="PTHR11845">
    <property type="entry name" value="5'-DEOXYNUCLEOTIDASE HDDC2"/>
    <property type="match status" value="1"/>
</dbReference>
<name>A0A1F5G6Z5_9BACT</name>
<dbReference type="STRING" id="1797714.A3D04_02135"/>
<evidence type="ECO:0000259" key="8">
    <source>
        <dbReference type="SMART" id="SM00471"/>
    </source>
</evidence>
<dbReference type="InterPro" id="IPR003607">
    <property type="entry name" value="HD/PDEase_dom"/>
</dbReference>
<evidence type="ECO:0000256" key="4">
    <source>
        <dbReference type="ARBA" id="ARBA00011738"/>
    </source>
</evidence>
<evidence type="ECO:0000256" key="1">
    <source>
        <dbReference type="ARBA" id="ARBA00001638"/>
    </source>
</evidence>
<sequence>MKSKTLKKILKVFLTLQWAKELPRQGFIALGFKRNEADSVAAHSWSTAMLVYLLATELKKQGERIDVDKAVKMALFHDMAETIVGDVGTFVKGMARGAFSEIEKEGLEYLVKDLPSNKEIVDLVEEYMKRKTLEARICKVADNLDALAQAKGVPAAKSGLKYFKEVYHITKVPWHKTAVEMIIKDEIEPERSWQKKGKIVNRL</sequence>
<comment type="cofactor">
    <cofactor evidence="2">
        <name>Mn(2+)</name>
        <dbReference type="ChEBI" id="CHEBI:29035"/>
    </cofactor>
</comment>
<evidence type="ECO:0000313" key="9">
    <source>
        <dbReference type="EMBL" id="OGD87646.1"/>
    </source>
</evidence>
<comment type="subunit">
    <text evidence="4">Homodimer.</text>
</comment>
<dbReference type="InterPro" id="IPR039356">
    <property type="entry name" value="YfbR/HDDC2"/>
</dbReference>
<dbReference type="Proteomes" id="UP000177369">
    <property type="component" value="Unassembled WGS sequence"/>
</dbReference>
<evidence type="ECO:0000256" key="5">
    <source>
        <dbReference type="ARBA" id="ARBA00012964"/>
    </source>
</evidence>
<accession>A0A1F5G6Z5</accession>
<feature type="domain" description="HD/PDEase" evidence="8">
    <location>
        <begin position="36"/>
        <end position="156"/>
    </location>
</feature>
<dbReference type="GO" id="GO:0046872">
    <property type="term" value="F:metal ion binding"/>
    <property type="evidence" value="ECO:0007669"/>
    <property type="project" value="UniProtKB-KW"/>
</dbReference>
<dbReference type="SMART" id="SM00471">
    <property type="entry name" value="HDc"/>
    <property type="match status" value="1"/>
</dbReference>
<dbReference type="EMBL" id="MFBD01000045">
    <property type="protein sequence ID" value="OGD87646.1"/>
    <property type="molecule type" value="Genomic_DNA"/>
</dbReference>
<evidence type="ECO:0000256" key="2">
    <source>
        <dbReference type="ARBA" id="ARBA00001936"/>
    </source>
</evidence>
<dbReference type="PANTHER" id="PTHR11845:SF13">
    <property type="entry name" value="5'-DEOXYNUCLEOTIDASE HDDC2"/>
    <property type="match status" value="1"/>
</dbReference>
<evidence type="ECO:0000256" key="6">
    <source>
        <dbReference type="ARBA" id="ARBA00022723"/>
    </source>
</evidence>